<keyword evidence="4 9" id="KW-0032">Aminotransferase</keyword>
<keyword evidence="5 9" id="KW-0808">Transferase</keyword>
<dbReference type="InterPro" id="IPR050103">
    <property type="entry name" value="Class-III_PLP-dep_AT"/>
</dbReference>
<dbReference type="CDD" id="cd00610">
    <property type="entry name" value="OAT_like"/>
    <property type="match status" value="1"/>
</dbReference>
<dbReference type="InterPro" id="IPR005814">
    <property type="entry name" value="Aminotrans_3"/>
</dbReference>
<evidence type="ECO:0000256" key="1">
    <source>
        <dbReference type="ARBA" id="ARBA00001933"/>
    </source>
</evidence>
<dbReference type="SUPFAM" id="SSF53383">
    <property type="entry name" value="PLP-dependent transferases"/>
    <property type="match status" value="1"/>
</dbReference>
<dbReference type="Pfam" id="PF00202">
    <property type="entry name" value="Aminotran_3"/>
    <property type="match status" value="1"/>
</dbReference>
<evidence type="ECO:0000256" key="5">
    <source>
        <dbReference type="ARBA" id="ARBA00022679"/>
    </source>
</evidence>
<gene>
    <name evidence="9" type="primary">rocD</name>
    <name evidence="9" type="ORF">ENW55_08590</name>
</gene>
<dbReference type="PANTHER" id="PTHR11986:SF18">
    <property type="entry name" value="ORNITHINE AMINOTRANSFERASE, MITOCHONDRIAL"/>
    <property type="match status" value="1"/>
</dbReference>
<evidence type="ECO:0000256" key="8">
    <source>
        <dbReference type="RuleBase" id="RU003560"/>
    </source>
</evidence>
<comment type="similarity">
    <text evidence="8">Belongs to the class-III pyridoxal-phosphate-dependent aminotransferase family.</text>
</comment>
<dbReference type="EC" id="2.6.1.13" evidence="3"/>
<dbReference type="AlphaFoldDB" id="A0A832I9J0"/>
<dbReference type="Gene3D" id="3.90.1150.10">
    <property type="entry name" value="Aspartate Aminotransferase, domain 1"/>
    <property type="match status" value="1"/>
</dbReference>
<protein>
    <recommendedName>
        <fullName evidence="3">ornithine aminotransferase</fullName>
        <ecNumber evidence="3">2.6.1.13</ecNumber>
    </recommendedName>
    <alternativeName>
        <fullName evidence="7">Ornithine--oxo-acid aminotransferase</fullName>
    </alternativeName>
</protein>
<dbReference type="PANTHER" id="PTHR11986">
    <property type="entry name" value="AMINOTRANSFERASE CLASS III"/>
    <property type="match status" value="1"/>
</dbReference>
<dbReference type="FunFam" id="3.40.640.10:FF:000011">
    <property type="entry name" value="Ornithine aminotransferase"/>
    <property type="match status" value="1"/>
</dbReference>
<dbReference type="GO" id="GO:0030170">
    <property type="term" value="F:pyridoxal phosphate binding"/>
    <property type="evidence" value="ECO:0007669"/>
    <property type="project" value="InterPro"/>
</dbReference>
<dbReference type="GO" id="GO:0055129">
    <property type="term" value="P:L-proline biosynthetic process"/>
    <property type="evidence" value="ECO:0007669"/>
    <property type="project" value="UniProtKB-UniPathway"/>
</dbReference>
<dbReference type="PROSITE" id="PS00600">
    <property type="entry name" value="AA_TRANSFER_CLASS_3"/>
    <property type="match status" value="1"/>
</dbReference>
<dbReference type="PIRSF" id="PIRSF000521">
    <property type="entry name" value="Transaminase_4ab_Lys_Orn"/>
    <property type="match status" value="1"/>
</dbReference>
<dbReference type="EMBL" id="DTKQ01000054">
    <property type="protein sequence ID" value="HGZ80025.1"/>
    <property type="molecule type" value="Genomic_DNA"/>
</dbReference>
<dbReference type="InterPro" id="IPR015421">
    <property type="entry name" value="PyrdxlP-dep_Trfase_major"/>
</dbReference>
<dbReference type="NCBIfam" id="TIGR01885">
    <property type="entry name" value="Orn_aminotrans"/>
    <property type="match status" value="1"/>
</dbReference>
<sequence length="411" mass="46281">MRSQDYMDLEYNYGAHNYKPIPVVIDRAERVWVWDVEGKRYLDMLSSYSALNHGHRHPKIIEALERQLQKVTLTSRAFYNSVLGLFEEKLAKFAGYEKVLPMNTGAEAVESALKIARKWAYYRRNIPMNEGNIIALEGNFHGRTITIISFSTEHQYKDGFGPYTPGFKIAPFGDARALEDLIDDRTLGILVEPIQGEGGVRVPPQGYLAELRRIATKHRILLMFDEIQTGLGRTGKMFAWQWEDAKPDVLILGKALGGGIYPVSAVLANNDVMDVLTPGDHGSTFGGNPLAAAVGMAAIDVLVEEKLDERARTLGEYFMNQLKHIKSDYVKEIRGKGLLIGIEIKKEFGTARPFCEKLAQMGILCKETHEQVIRFAPPLVIEKEEIDWALERIERVLTEPVHAQAKIARSI</sequence>
<proteinExistence type="inferred from homology"/>
<keyword evidence="6 8" id="KW-0663">Pyridoxal phosphate</keyword>
<dbReference type="GO" id="GO:0042802">
    <property type="term" value="F:identical protein binding"/>
    <property type="evidence" value="ECO:0007669"/>
    <property type="project" value="TreeGrafter"/>
</dbReference>
<name>A0A832I9J0_9THEM</name>
<dbReference type="InterPro" id="IPR010164">
    <property type="entry name" value="Orn_aminotrans"/>
</dbReference>
<comment type="cofactor">
    <cofactor evidence="1">
        <name>pyridoxal 5'-phosphate</name>
        <dbReference type="ChEBI" id="CHEBI:597326"/>
    </cofactor>
</comment>
<dbReference type="Gene3D" id="3.40.640.10">
    <property type="entry name" value="Type I PLP-dependent aspartate aminotransferase-like (Major domain)"/>
    <property type="match status" value="1"/>
</dbReference>
<organism evidence="9">
    <name type="scientific">Pseudothermotoga hypogea</name>
    <dbReference type="NCBI Taxonomy" id="57487"/>
    <lineage>
        <taxon>Bacteria</taxon>
        <taxon>Thermotogati</taxon>
        <taxon>Thermotogota</taxon>
        <taxon>Thermotogae</taxon>
        <taxon>Thermotogales</taxon>
        <taxon>Thermotogaceae</taxon>
        <taxon>Pseudothermotoga</taxon>
    </lineage>
</organism>
<comment type="pathway">
    <text evidence="2">Amino-acid biosynthesis; L-proline biosynthesis; L-glutamate 5-semialdehyde from L-ornithine: step 1/1.</text>
</comment>
<evidence type="ECO:0000256" key="7">
    <source>
        <dbReference type="ARBA" id="ARBA00030587"/>
    </source>
</evidence>
<dbReference type="InterPro" id="IPR049704">
    <property type="entry name" value="Aminotrans_3_PPA_site"/>
</dbReference>
<evidence type="ECO:0000313" key="9">
    <source>
        <dbReference type="EMBL" id="HGZ80025.1"/>
    </source>
</evidence>
<comment type="caution">
    <text evidence="9">The sequence shown here is derived from an EMBL/GenBank/DDBJ whole genome shotgun (WGS) entry which is preliminary data.</text>
</comment>
<dbReference type="UniPathway" id="UPA00098">
    <property type="reaction ID" value="UER00358"/>
</dbReference>
<reference evidence="9" key="1">
    <citation type="journal article" date="2020" name="mSystems">
        <title>Genome- and Community-Level Interaction Insights into Carbon Utilization and Element Cycling Functions of Hydrothermarchaeota in Hydrothermal Sediment.</title>
        <authorList>
            <person name="Zhou Z."/>
            <person name="Liu Y."/>
            <person name="Xu W."/>
            <person name="Pan J."/>
            <person name="Luo Z.H."/>
            <person name="Li M."/>
        </authorList>
    </citation>
    <scope>NUCLEOTIDE SEQUENCE [LARGE SCALE GENOMIC DNA]</scope>
    <source>
        <strain evidence="9">SpSt-86</strain>
    </source>
</reference>
<dbReference type="GO" id="GO:0004587">
    <property type="term" value="F:ornithine aminotransferase activity"/>
    <property type="evidence" value="ECO:0007669"/>
    <property type="project" value="UniProtKB-EC"/>
</dbReference>
<dbReference type="InterPro" id="IPR015424">
    <property type="entry name" value="PyrdxlP-dep_Trfase"/>
</dbReference>
<evidence type="ECO:0000256" key="2">
    <source>
        <dbReference type="ARBA" id="ARBA00004998"/>
    </source>
</evidence>
<evidence type="ECO:0000256" key="6">
    <source>
        <dbReference type="ARBA" id="ARBA00022898"/>
    </source>
</evidence>
<dbReference type="InterPro" id="IPR015422">
    <property type="entry name" value="PyrdxlP-dep_Trfase_small"/>
</dbReference>
<evidence type="ECO:0000256" key="3">
    <source>
        <dbReference type="ARBA" id="ARBA00012924"/>
    </source>
</evidence>
<evidence type="ECO:0000256" key="4">
    <source>
        <dbReference type="ARBA" id="ARBA00022576"/>
    </source>
</evidence>
<accession>A0A832I9J0</accession>